<dbReference type="EMBL" id="VCGU01000459">
    <property type="protein sequence ID" value="TRY61195.1"/>
    <property type="molecule type" value="Genomic_DNA"/>
</dbReference>
<comment type="caution">
    <text evidence="2">The sequence shown here is derived from an EMBL/GenBank/DDBJ whole genome shotgun (WGS) entry which is preliminary data.</text>
</comment>
<feature type="non-terminal residue" evidence="2">
    <location>
        <position position="1"/>
    </location>
</feature>
<evidence type="ECO:0000259" key="1">
    <source>
        <dbReference type="SMART" id="SM00355"/>
    </source>
</evidence>
<gene>
    <name evidence="2" type="ORF">TCAL_01481</name>
</gene>
<evidence type="ECO:0000313" key="2">
    <source>
        <dbReference type="EMBL" id="TRY61195.1"/>
    </source>
</evidence>
<feature type="domain" description="C2H2-type" evidence="1">
    <location>
        <begin position="353"/>
        <end position="378"/>
    </location>
</feature>
<feature type="domain" description="C2H2-type" evidence="1">
    <location>
        <begin position="311"/>
        <end position="334"/>
    </location>
</feature>
<sequence>PNGNGSVEPSDPGILVVDLDQPVTPPSLLDDATIPGHPQNAHLLKALNLVFQNSETCTERDVHLVLPGASQLGEKYISTMSYSGLFTQCSEEDVSVSVKCPDTVETVSRLITENEPFVLAPTSLRKLNEHSGNISEQERSMIRRDLVVVLRDLGRNTRLVYGKERRIFYHSKGLVTYYRQKLFKEVKKIKPQSKKKEKVQVPEFPMAVSFKLNEDGEECLVKCPICELQFERGSETYFSHLGRYHFNPYCEPRTFQQPNCGYSIEDGVDHFKHAHSHSNGTIPFEANGNIRFEAVEKSTYPKTGTALACWNPCPICLKNIATDNELQIHFVIIHCLSEILLHIPRKKDSTDTHLCPRIGCLEIFSDVWQLAMHLGIKHDLIRSWLKPIPKKDAIRCPLKNCLDRSVSELSHSRRFKVPKECKRRDCFQRLFKIAPPSPWRSFNEEENAHV</sequence>
<protein>
    <recommendedName>
        <fullName evidence="1">C2H2-type domain-containing protein</fullName>
    </recommendedName>
</protein>
<feature type="domain" description="C2H2-type" evidence="1">
    <location>
        <begin position="221"/>
        <end position="245"/>
    </location>
</feature>
<organism evidence="2 3">
    <name type="scientific">Tigriopus californicus</name>
    <name type="common">Marine copepod</name>
    <dbReference type="NCBI Taxonomy" id="6832"/>
    <lineage>
        <taxon>Eukaryota</taxon>
        <taxon>Metazoa</taxon>
        <taxon>Ecdysozoa</taxon>
        <taxon>Arthropoda</taxon>
        <taxon>Crustacea</taxon>
        <taxon>Multicrustacea</taxon>
        <taxon>Hexanauplia</taxon>
        <taxon>Copepoda</taxon>
        <taxon>Harpacticoida</taxon>
        <taxon>Harpacticidae</taxon>
        <taxon>Tigriopus</taxon>
    </lineage>
</organism>
<dbReference type="AlphaFoldDB" id="A0A553N6Y2"/>
<proteinExistence type="predicted"/>
<dbReference type="Proteomes" id="UP000318571">
    <property type="component" value="Chromosome 8"/>
</dbReference>
<dbReference type="SMART" id="SM00355">
    <property type="entry name" value="ZnF_C2H2"/>
    <property type="match status" value="3"/>
</dbReference>
<name>A0A553N6Y2_TIGCA</name>
<keyword evidence="3" id="KW-1185">Reference proteome</keyword>
<dbReference type="InterPro" id="IPR013087">
    <property type="entry name" value="Znf_C2H2_type"/>
</dbReference>
<reference evidence="2 3" key="1">
    <citation type="journal article" date="2018" name="Nat. Ecol. Evol.">
        <title>Genomic signatures of mitonuclear coevolution across populations of Tigriopus californicus.</title>
        <authorList>
            <person name="Barreto F.S."/>
            <person name="Watson E.T."/>
            <person name="Lima T.G."/>
            <person name="Willett C.S."/>
            <person name="Edmands S."/>
            <person name="Li W."/>
            <person name="Burton R.S."/>
        </authorList>
    </citation>
    <scope>NUCLEOTIDE SEQUENCE [LARGE SCALE GENOMIC DNA]</scope>
    <source>
        <strain evidence="2 3">San Diego</strain>
    </source>
</reference>
<evidence type="ECO:0000313" key="3">
    <source>
        <dbReference type="Proteomes" id="UP000318571"/>
    </source>
</evidence>
<accession>A0A553N6Y2</accession>